<protein>
    <recommendedName>
        <fullName evidence="3">L1 transposable element RRM domain-containing protein</fullName>
    </recommendedName>
</protein>
<feature type="region of interest" description="Disordered" evidence="2">
    <location>
        <begin position="1"/>
        <end position="37"/>
    </location>
</feature>
<dbReference type="Proteomes" id="UP001066276">
    <property type="component" value="Chromosome 2_1"/>
</dbReference>
<feature type="compositionally biased region" description="Basic and acidic residues" evidence="2">
    <location>
        <begin position="1"/>
        <end position="13"/>
    </location>
</feature>
<gene>
    <name evidence="4" type="ORF">NDU88_007366</name>
</gene>
<name>A0AAV7VSM8_PLEWA</name>
<reference evidence="4" key="1">
    <citation type="journal article" date="2022" name="bioRxiv">
        <title>Sequencing and chromosome-scale assembly of the giantPleurodeles waltlgenome.</title>
        <authorList>
            <person name="Brown T."/>
            <person name="Elewa A."/>
            <person name="Iarovenko S."/>
            <person name="Subramanian E."/>
            <person name="Araus A.J."/>
            <person name="Petzold A."/>
            <person name="Susuki M."/>
            <person name="Suzuki K.-i.T."/>
            <person name="Hayashi T."/>
            <person name="Toyoda A."/>
            <person name="Oliveira C."/>
            <person name="Osipova E."/>
            <person name="Leigh N.D."/>
            <person name="Simon A."/>
            <person name="Yun M.H."/>
        </authorList>
    </citation>
    <scope>NUCLEOTIDE SEQUENCE</scope>
    <source>
        <strain evidence="4">20211129_DDA</strain>
        <tissue evidence="4">Liver</tissue>
    </source>
</reference>
<feature type="domain" description="L1 transposable element RRM" evidence="3">
    <location>
        <begin position="129"/>
        <end position="211"/>
    </location>
</feature>
<dbReference type="InterPro" id="IPR004244">
    <property type="entry name" value="Transposase_22"/>
</dbReference>
<comment type="caution">
    <text evidence="4">The sequence shown here is derived from an EMBL/GenBank/DDBJ whole genome shotgun (WGS) entry which is preliminary data.</text>
</comment>
<evidence type="ECO:0000313" key="4">
    <source>
        <dbReference type="EMBL" id="KAJ1203581.1"/>
    </source>
</evidence>
<proteinExistence type="predicted"/>
<dbReference type="EMBL" id="JANPWB010000003">
    <property type="protein sequence ID" value="KAJ1203581.1"/>
    <property type="molecule type" value="Genomic_DNA"/>
</dbReference>
<accession>A0AAV7VSM8</accession>
<feature type="coiled-coil region" evidence="1">
    <location>
        <begin position="71"/>
        <end position="133"/>
    </location>
</feature>
<evidence type="ECO:0000256" key="1">
    <source>
        <dbReference type="SAM" id="Coils"/>
    </source>
</evidence>
<dbReference type="AlphaFoldDB" id="A0AAV7VSM8"/>
<evidence type="ECO:0000313" key="5">
    <source>
        <dbReference type="Proteomes" id="UP001066276"/>
    </source>
</evidence>
<dbReference type="InterPro" id="IPR042566">
    <property type="entry name" value="L1_C"/>
</dbReference>
<dbReference type="PANTHER" id="PTHR11505">
    <property type="entry name" value="L1 TRANSPOSABLE ELEMENT-RELATED"/>
    <property type="match status" value="1"/>
</dbReference>
<evidence type="ECO:0000259" key="3">
    <source>
        <dbReference type="Pfam" id="PF02994"/>
    </source>
</evidence>
<dbReference type="Gene3D" id="3.30.70.1820">
    <property type="entry name" value="L1 transposable element, RRM domain"/>
    <property type="match status" value="1"/>
</dbReference>
<sequence length="286" mass="32502">MSDQAVKELEGQRGDSPGSVTLSGTETEGIHPGGSVTHSTDVQALLISLTKEIREKFEISENNQARIREACEVLESKINLLSDRLGKLEAVVEAQEERLLVQSKDISQLKRGEKMLQDKLESLENNMRRNNIRLLGVPEGLEGEDFKTYVIALIKETIPNIAMLNLEEDIQRVHRDPFKKNPGRKNPRRILINFSTYTTKERILSEALKVGAFSKGEWSFCIRSDVSKVTLDRQWELGNFMRELRSLGATVQLRFPSALLIMWKNKMYNMRDPGEVSAFIEQIKAS</sequence>
<dbReference type="Gene3D" id="3.30.250.20">
    <property type="entry name" value="L1 transposable element, C-terminal domain"/>
    <property type="match status" value="1"/>
</dbReference>
<keyword evidence="5" id="KW-1185">Reference proteome</keyword>
<keyword evidence="1" id="KW-0175">Coiled coil</keyword>
<dbReference type="Pfam" id="PF02994">
    <property type="entry name" value="Transposase_22"/>
    <property type="match status" value="1"/>
</dbReference>
<dbReference type="InterPro" id="IPR043636">
    <property type="entry name" value="L1_RRM_dom"/>
</dbReference>
<organism evidence="4 5">
    <name type="scientific">Pleurodeles waltl</name>
    <name type="common">Iberian ribbed newt</name>
    <dbReference type="NCBI Taxonomy" id="8319"/>
    <lineage>
        <taxon>Eukaryota</taxon>
        <taxon>Metazoa</taxon>
        <taxon>Chordata</taxon>
        <taxon>Craniata</taxon>
        <taxon>Vertebrata</taxon>
        <taxon>Euteleostomi</taxon>
        <taxon>Amphibia</taxon>
        <taxon>Batrachia</taxon>
        <taxon>Caudata</taxon>
        <taxon>Salamandroidea</taxon>
        <taxon>Salamandridae</taxon>
        <taxon>Pleurodelinae</taxon>
        <taxon>Pleurodeles</taxon>
    </lineage>
</organism>
<evidence type="ECO:0000256" key="2">
    <source>
        <dbReference type="SAM" id="MobiDB-lite"/>
    </source>
</evidence>